<protein>
    <recommendedName>
        <fullName evidence="3">HipA-like C-terminal domain-containing protein</fullName>
    </recommendedName>
</protein>
<comment type="caution">
    <text evidence="1">The sequence shown here is derived from an EMBL/GenBank/DDBJ whole genome shotgun (WGS) entry which is preliminary data.</text>
</comment>
<dbReference type="AlphaFoldDB" id="A0A9D1EL31"/>
<gene>
    <name evidence="1" type="ORF">IAB98_09230</name>
</gene>
<proteinExistence type="predicted"/>
<dbReference type="Proteomes" id="UP000886841">
    <property type="component" value="Unassembled WGS sequence"/>
</dbReference>
<dbReference type="EMBL" id="DVHU01000082">
    <property type="protein sequence ID" value="HIR93584.1"/>
    <property type="molecule type" value="Genomic_DNA"/>
</dbReference>
<organism evidence="1 2">
    <name type="scientific">Candidatus Egerieimonas intestinavium</name>
    <dbReference type="NCBI Taxonomy" id="2840777"/>
    <lineage>
        <taxon>Bacteria</taxon>
        <taxon>Bacillati</taxon>
        <taxon>Bacillota</taxon>
        <taxon>Clostridia</taxon>
        <taxon>Lachnospirales</taxon>
        <taxon>Lachnospiraceae</taxon>
        <taxon>Lachnospiraceae incertae sedis</taxon>
        <taxon>Candidatus Egerieimonas</taxon>
    </lineage>
</organism>
<name>A0A9D1EL31_9FIRM</name>
<dbReference type="Gene3D" id="1.10.1070.20">
    <property type="match status" value="1"/>
</dbReference>
<reference evidence="1" key="1">
    <citation type="submission" date="2020-10" db="EMBL/GenBank/DDBJ databases">
        <authorList>
            <person name="Gilroy R."/>
        </authorList>
    </citation>
    <scope>NUCLEOTIDE SEQUENCE</scope>
    <source>
        <strain evidence="1">ChiSxjej1B13-7041</strain>
    </source>
</reference>
<evidence type="ECO:0000313" key="2">
    <source>
        <dbReference type="Proteomes" id="UP000886841"/>
    </source>
</evidence>
<evidence type="ECO:0008006" key="3">
    <source>
        <dbReference type="Google" id="ProtNLM"/>
    </source>
</evidence>
<reference evidence="1" key="2">
    <citation type="journal article" date="2021" name="PeerJ">
        <title>Extensive microbial diversity within the chicken gut microbiome revealed by metagenomics and culture.</title>
        <authorList>
            <person name="Gilroy R."/>
            <person name="Ravi A."/>
            <person name="Getino M."/>
            <person name="Pursley I."/>
            <person name="Horton D.L."/>
            <person name="Alikhan N.F."/>
            <person name="Baker D."/>
            <person name="Gharbi K."/>
            <person name="Hall N."/>
            <person name="Watson M."/>
            <person name="Adriaenssens E.M."/>
            <person name="Foster-Nyarko E."/>
            <person name="Jarju S."/>
            <person name="Secka A."/>
            <person name="Antonio M."/>
            <person name="Oren A."/>
            <person name="Chaudhuri R.R."/>
            <person name="La Ragione R."/>
            <person name="Hildebrand F."/>
            <person name="Pallen M.J."/>
        </authorList>
    </citation>
    <scope>NUCLEOTIDE SEQUENCE</scope>
    <source>
        <strain evidence="1">ChiSxjej1B13-7041</strain>
    </source>
</reference>
<sequence length="256" mass="29268">MKEYILSPEALVAVQGSSKGTQPKFLEKNYWYKQDQIGYEGIAEALVSKILSQSSIKEYVSYERCLVNGRTGCRSENFLKQGEAYISFQRLHEIYQGSNLTETLQMLGTPEERIRYVLDFVYSKTGCDCKEYLSQILTLDMLILNTDRHLNNLGIVVNSISGENRPAPIFDNGNSLLSDWGRFPNPNWKEELSHVTGQPFSANLEYQAAVAGIGLQLNYSEIEKLLKAEPESRAVRVLEYQLQRYKKMIPELFDLK</sequence>
<evidence type="ECO:0000313" key="1">
    <source>
        <dbReference type="EMBL" id="HIR93584.1"/>
    </source>
</evidence>
<accession>A0A9D1EL31</accession>